<proteinExistence type="predicted"/>
<dbReference type="EMBL" id="LHYA01000046">
    <property type="protein sequence ID" value="KXB03053.1"/>
    <property type="molecule type" value="Genomic_DNA"/>
</dbReference>
<accession>A0A133V9C6</accession>
<comment type="caution">
    <text evidence="1">The sequence shown here is derived from an EMBL/GenBank/DDBJ whole genome shotgun (WGS) entry which is preliminary data.</text>
</comment>
<gene>
    <name evidence="1" type="ORF">AKJ47_02920</name>
</gene>
<reference evidence="1 2" key="1">
    <citation type="journal article" date="2016" name="Sci. Rep.">
        <title>Metabolic traits of an uncultured archaeal lineage -MSBL1- from brine pools of the Red Sea.</title>
        <authorList>
            <person name="Mwirichia R."/>
            <person name="Alam I."/>
            <person name="Rashid M."/>
            <person name="Vinu M."/>
            <person name="Ba-Alawi W."/>
            <person name="Anthony Kamau A."/>
            <person name="Kamanda Ngugi D."/>
            <person name="Goker M."/>
            <person name="Klenk H.P."/>
            <person name="Bajic V."/>
            <person name="Stingl U."/>
        </authorList>
    </citation>
    <scope>NUCLEOTIDE SEQUENCE [LARGE SCALE GENOMIC DNA]</scope>
    <source>
        <strain evidence="1">SCGC-AAA261G05</strain>
    </source>
</reference>
<evidence type="ECO:0000313" key="1">
    <source>
        <dbReference type="EMBL" id="KXB03053.1"/>
    </source>
</evidence>
<keyword evidence="2" id="KW-1185">Reference proteome</keyword>
<dbReference type="Proteomes" id="UP000070405">
    <property type="component" value="Unassembled WGS sequence"/>
</dbReference>
<name>A0A133V9C6_9EURY</name>
<organism evidence="1 2">
    <name type="scientific">candidate division MSBL1 archaeon SCGC-AAA261G05</name>
    <dbReference type="NCBI Taxonomy" id="1698276"/>
    <lineage>
        <taxon>Archaea</taxon>
        <taxon>Methanobacteriati</taxon>
        <taxon>Methanobacteriota</taxon>
        <taxon>candidate division MSBL1</taxon>
    </lineage>
</organism>
<dbReference type="AlphaFoldDB" id="A0A133V9C6"/>
<sequence length="60" mass="7129">MKIPNFQNLDVFVLLKRKWKKEVKSLKCSEIIFKQKYWNIVVWVQLNGTIRNGAIACFSL</sequence>
<protein>
    <submittedName>
        <fullName evidence="1">Uncharacterized protein</fullName>
    </submittedName>
</protein>
<evidence type="ECO:0000313" key="2">
    <source>
        <dbReference type="Proteomes" id="UP000070405"/>
    </source>
</evidence>